<dbReference type="PANTHER" id="PTHR37162">
    <property type="entry name" value="HAT FAMILY DIMERISATION DOMAINCONTAINING PROTEIN-RELATED"/>
    <property type="match status" value="1"/>
</dbReference>
<dbReference type="SUPFAM" id="SSF53098">
    <property type="entry name" value="Ribonuclease H-like"/>
    <property type="match status" value="1"/>
</dbReference>
<evidence type="ECO:0000313" key="2">
    <source>
        <dbReference type="Proteomes" id="UP000478052"/>
    </source>
</evidence>
<dbReference type="AlphaFoldDB" id="A0A6G0W942"/>
<feature type="non-terminal residue" evidence="1">
    <location>
        <position position="490"/>
    </location>
</feature>
<dbReference type="Proteomes" id="UP000478052">
    <property type="component" value="Unassembled WGS sequence"/>
</dbReference>
<name>A0A6G0W942_APHCR</name>
<reference evidence="1 2" key="1">
    <citation type="submission" date="2019-08" db="EMBL/GenBank/DDBJ databases">
        <title>Whole genome of Aphis craccivora.</title>
        <authorList>
            <person name="Voronova N.V."/>
            <person name="Shulinski R.S."/>
            <person name="Bandarenka Y.V."/>
            <person name="Zhorov D.G."/>
            <person name="Warner D."/>
        </authorList>
    </citation>
    <scope>NUCLEOTIDE SEQUENCE [LARGE SCALE GENOMIC DNA]</scope>
    <source>
        <strain evidence="1">180601</strain>
        <tissue evidence="1">Whole Body</tissue>
    </source>
</reference>
<dbReference type="InterPro" id="IPR012337">
    <property type="entry name" value="RNaseH-like_sf"/>
</dbReference>
<gene>
    <name evidence="1" type="ORF">FWK35_00033235</name>
</gene>
<dbReference type="PANTHER" id="PTHR37162:SF1">
    <property type="entry name" value="BED-TYPE DOMAIN-CONTAINING PROTEIN"/>
    <property type="match status" value="1"/>
</dbReference>
<dbReference type="EMBL" id="VUJU01008952">
    <property type="protein sequence ID" value="KAF0723717.1"/>
    <property type="molecule type" value="Genomic_DNA"/>
</dbReference>
<proteinExistence type="predicted"/>
<protein>
    <submittedName>
        <fullName evidence="1">E3 SUMO-protein ligase KIAA1586-like</fullName>
    </submittedName>
</protein>
<evidence type="ECO:0000313" key="1">
    <source>
        <dbReference type="EMBL" id="KAF0723717.1"/>
    </source>
</evidence>
<feature type="non-terminal residue" evidence="1">
    <location>
        <position position="1"/>
    </location>
</feature>
<organism evidence="1 2">
    <name type="scientific">Aphis craccivora</name>
    <name type="common">Cowpea aphid</name>
    <dbReference type="NCBI Taxonomy" id="307492"/>
    <lineage>
        <taxon>Eukaryota</taxon>
        <taxon>Metazoa</taxon>
        <taxon>Ecdysozoa</taxon>
        <taxon>Arthropoda</taxon>
        <taxon>Hexapoda</taxon>
        <taxon>Insecta</taxon>
        <taxon>Pterygota</taxon>
        <taxon>Neoptera</taxon>
        <taxon>Paraneoptera</taxon>
        <taxon>Hemiptera</taxon>
        <taxon>Sternorrhyncha</taxon>
        <taxon>Aphidomorpha</taxon>
        <taxon>Aphidoidea</taxon>
        <taxon>Aphididae</taxon>
        <taxon>Aphidini</taxon>
        <taxon>Aphis</taxon>
        <taxon>Aphis</taxon>
    </lineage>
</organism>
<comment type="caution">
    <text evidence="1">The sequence shown here is derived from an EMBL/GenBank/DDBJ whole genome shotgun (WGS) entry which is preliminary data.</text>
</comment>
<dbReference type="GO" id="GO:0016874">
    <property type="term" value="F:ligase activity"/>
    <property type="evidence" value="ECO:0007669"/>
    <property type="project" value="UniProtKB-KW"/>
</dbReference>
<keyword evidence="2" id="KW-1185">Reference proteome</keyword>
<accession>A0A6G0W942</accession>
<sequence length="490" mass="56318">YQTDSETDLDTPQEPTASTSVVKKPKSWLYEHKYQKVCLCDCKGGLSAVIKHNKSKKHNQNSTNMKVTSVFDMPSLTKSKEVIENIKKLRSLTCDRTKCTSIINNVIIGATGFDDLVQYIKNNKFSLLVDESTDISAVKNLALVVRVCDNYKVDDQFLTLLSIANAIANNIYQVITNFFNSHNIPYKSNLIGFAADGANTMMGNNHSLKSLLINDIPQLFVLKCVYHSLALCAEYACRKLPDEIEKMLRDIYTYFSHSFKRQHEFEQFQHFFDVKHHKLLQLSCTRWLSLLMVVRRVLQQYVPLCSYFQLQHFDGISNSQVISNALDNPVNKMYLEFLEFILPTLVDLNLEFQAETPKIYLLYSRLISTYKFILQCYIKPEILSSTKIEQLQYRNPSNYVSTTNLYIGPKLAVSLAQNVLKIIALKYLSFLDPTNIESIPTLGHVSVNFPAFISDVNALDMEWRMLKTNTLDLSLNVFVFWKKISFIDKK</sequence>
<dbReference type="OrthoDB" id="6617543at2759"/>
<keyword evidence="1" id="KW-0436">Ligase</keyword>